<evidence type="ECO:0000256" key="1">
    <source>
        <dbReference type="SAM" id="Phobius"/>
    </source>
</evidence>
<reference evidence="4 5" key="1">
    <citation type="journal article" date="2016" name="Genome Announc.">
        <title>Draft Genome Sequence of the Anaerobic Ammonium-Oxidizing Bacterium 'Candidatus Brocadia sp. 40'.</title>
        <authorList>
            <person name="Ali M."/>
            <person name="Haroon M.F."/>
            <person name="Narita Y."/>
            <person name="Zhang L."/>
            <person name="Rangel Shaw D."/>
            <person name="Okabe S."/>
            <person name="Saikaly P.E."/>
        </authorList>
    </citation>
    <scope>NUCLEOTIDE SEQUENCE [LARGE SCALE GENOMIC DNA]</scope>
    <source>
        <strain evidence="4 5">40</strain>
    </source>
</reference>
<evidence type="ECO:0000313" key="5">
    <source>
        <dbReference type="Proteomes" id="UP000242219"/>
    </source>
</evidence>
<sequence length="424" mass="45453">MENINSWPFVTVLLRMGLAVVLGIFIGLERQHNQKTGVRTFALVALMGCLGGFMGNLFASITVGLVALLVVGMNYREIMHRKNIMLTTSVALIIVGIAGVLIGQGHVFAPATAVIITATLLAWKQPLSKFALGLSVQELRSAILLAILTVVILPVLPDHPVDPWGLVEPRSNWISVVIIAAIGFINYILMRLLGPRGAEVTAFFGGLINSRKVIVELCLRLQHAGQTLMSVAQRGILLATAAMLIRNAVIVAVLSPRMIVYCIFPLLAMLVVNLFLWWRTSTPKTSESQSSPLILKLPFQLSTSLKFGAVFLLLNVVGALAERNFGPASFYFVSISGGLLSSASAIASAATLVAHHQLTLLTGVNGIILSSLTSILANIPLIRGLVHESGLKRRMLVLLIIITVIGLAAGTVNHIFLTLHPPAN</sequence>
<protein>
    <submittedName>
        <fullName evidence="4">Uncharacterized protein</fullName>
    </submittedName>
</protein>
<accession>A0A1V6M0E9</accession>
<gene>
    <name evidence="4" type="ORF">BIY37_06100</name>
</gene>
<evidence type="ECO:0000259" key="2">
    <source>
        <dbReference type="Pfam" id="PF02308"/>
    </source>
</evidence>
<keyword evidence="5" id="KW-1185">Reference proteome</keyword>
<evidence type="ECO:0000313" key="4">
    <source>
        <dbReference type="EMBL" id="OQD45881.1"/>
    </source>
</evidence>
<dbReference type="Proteomes" id="UP000242219">
    <property type="component" value="Unassembled WGS sequence"/>
</dbReference>
<feature type="transmembrane region" description="Helical" evidence="1">
    <location>
        <begin position="83"/>
        <end position="102"/>
    </location>
</feature>
<dbReference type="Pfam" id="PF02308">
    <property type="entry name" value="MgtC"/>
    <property type="match status" value="1"/>
</dbReference>
<dbReference type="InterPro" id="IPR025105">
    <property type="entry name" value="DUF4010"/>
</dbReference>
<feature type="transmembrane region" description="Helical" evidence="1">
    <location>
        <begin position="139"/>
        <end position="156"/>
    </location>
</feature>
<dbReference type="PANTHER" id="PTHR39084:SF1">
    <property type="entry name" value="DUF4010 DOMAIN-CONTAINING PROTEIN"/>
    <property type="match status" value="1"/>
</dbReference>
<organism evidence="4 5">
    <name type="scientific">Candidatus Brocadia sapporoensis</name>
    <dbReference type="NCBI Taxonomy" id="392547"/>
    <lineage>
        <taxon>Bacteria</taxon>
        <taxon>Pseudomonadati</taxon>
        <taxon>Planctomycetota</taxon>
        <taxon>Candidatus Brocadiia</taxon>
        <taxon>Candidatus Brocadiales</taxon>
        <taxon>Candidatus Brocadiaceae</taxon>
        <taxon>Candidatus Brocadia</taxon>
    </lineage>
</organism>
<dbReference type="RefSeq" id="WP_070066940.1">
    <property type="nucleotide sequence ID" value="NZ_MJUW02000071.1"/>
</dbReference>
<keyword evidence="1" id="KW-0812">Transmembrane</keyword>
<feature type="transmembrane region" description="Helical" evidence="1">
    <location>
        <begin position="395"/>
        <end position="417"/>
    </location>
</feature>
<dbReference type="PANTHER" id="PTHR39084">
    <property type="entry name" value="MEMBRANE PROTEIN-RELATED"/>
    <property type="match status" value="1"/>
</dbReference>
<feature type="transmembrane region" description="Helical" evidence="1">
    <location>
        <begin position="298"/>
        <end position="318"/>
    </location>
</feature>
<feature type="transmembrane region" description="Helical" evidence="1">
    <location>
        <begin position="171"/>
        <end position="189"/>
    </location>
</feature>
<feature type="domain" description="DUF4010" evidence="3">
    <location>
        <begin position="177"/>
        <end position="382"/>
    </location>
</feature>
<evidence type="ECO:0000259" key="3">
    <source>
        <dbReference type="Pfam" id="PF13194"/>
    </source>
</evidence>
<dbReference type="AlphaFoldDB" id="A0A1V6M0E9"/>
<feature type="transmembrane region" description="Helical" evidence="1">
    <location>
        <begin position="258"/>
        <end position="278"/>
    </location>
</feature>
<name>A0A1V6M0E9_9BACT</name>
<feature type="transmembrane region" description="Helical" evidence="1">
    <location>
        <begin position="40"/>
        <end position="71"/>
    </location>
</feature>
<comment type="caution">
    <text evidence="4">The sequence shown here is derived from an EMBL/GenBank/DDBJ whole genome shotgun (WGS) entry which is preliminary data.</text>
</comment>
<dbReference type="Pfam" id="PF13194">
    <property type="entry name" value="DUF4010"/>
    <property type="match status" value="1"/>
</dbReference>
<keyword evidence="1" id="KW-1133">Transmembrane helix</keyword>
<feature type="transmembrane region" description="Helical" evidence="1">
    <location>
        <begin position="360"/>
        <end position="383"/>
    </location>
</feature>
<keyword evidence="1" id="KW-0472">Membrane</keyword>
<dbReference type="InterPro" id="IPR049177">
    <property type="entry name" value="MgtC_SapB_SrpB_YhiD_N"/>
</dbReference>
<feature type="transmembrane region" description="Helical" evidence="1">
    <location>
        <begin position="108"/>
        <end position="127"/>
    </location>
</feature>
<dbReference type="EMBL" id="MJUW02000071">
    <property type="protein sequence ID" value="OQD45881.1"/>
    <property type="molecule type" value="Genomic_DNA"/>
</dbReference>
<proteinExistence type="predicted"/>
<feature type="transmembrane region" description="Helical" evidence="1">
    <location>
        <begin position="330"/>
        <end position="354"/>
    </location>
</feature>
<feature type="transmembrane region" description="Helical" evidence="1">
    <location>
        <begin position="7"/>
        <end position="28"/>
    </location>
</feature>
<feature type="domain" description="MgtC/SapB/SrpB/YhiD N-terminal" evidence="2">
    <location>
        <begin position="17"/>
        <end position="129"/>
    </location>
</feature>